<evidence type="ECO:0000256" key="1">
    <source>
        <dbReference type="SAM" id="MobiDB-lite"/>
    </source>
</evidence>
<accession>A0AAN8UR56</accession>
<comment type="caution">
    <text evidence="2">The sequence shown here is derived from an EMBL/GenBank/DDBJ whole genome shotgun (WGS) entry which is preliminary data.</text>
</comment>
<proteinExistence type="predicted"/>
<evidence type="ECO:0000313" key="3">
    <source>
        <dbReference type="Proteomes" id="UP001370490"/>
    </source>
</evidence>
<protein>
    <submittedName>
        <fullName evidence="2">Uncharacterized protein</fullName>
    </submittedName>
</protein>
<organism evidence="2 3">
    <name type="scientific">Dillenia turbinata</name>
    <dbReference type="NCBI Taxonomy" id="194707"/>
    <lineage>
        <taxon>Eukaryota</taxon>
        <taxon>Viridiplantae</taxon>
        <taxon>Streptophyta</taxon>
        <taxon>Embryophyta</taxon>
        <taxon>Tracheophyta</taxon>
        <taxon>Spermatophyta</taxon>
        <taxon>Magnoliopsida</taxon>
        <taxon>eudicotyledons</taxon>
        <taxon>Gunneridae</taxon>
        <taxon>Pentapetalae</taxon>
        <taxon>Dilleniales</taxon>
        <taxon>Dilleniaceae</taxon>
        <taxon>Dillenia</taxon>
    </lineage>
</organism>
<keyword evidence="3" id="KW-1185">Reference proteome</keyword>
<dbReference type="EMBL" id="JBAMMX010000023">
    <property type="protein sequence ID" value="KAK6917524.1"/>
    <property type="molecule type" value="Genomic_DNA"/>
</dbReference>
<dbReference type="Proteomes" id="UP001370490">
    <property type="component" value="Unassembled WGS sequence"/>
</dbReference>
<reference evidence="2 3" key="1">
    <citation type="submission" date="2023-12" db="EMBL/GenBank/DDBJ databases">
        <title>A high-quality genome assembly for Dillenia turbinata (Dilleniales).</title>
        <authorList>
            <person name="Chanderbali A."/>
        </authorList>
    </citation>
    <scope>NUCLEOTIDE SEQUENCE [LARGE SCALE GENOMIC DNA]</scope>
    <source>
        <strain evidence="2">LSX21</strain>
        <tissue evidence="2">Leaf</tissue>
    </source>
</reference>
<dbReference type="AlphaFoldDB" id="A0AAN8UR56"/>
<name>A0AAN8UR56_9MAGN</name>
<feature type="region of interest" description="Disordered" evidence="1">
    <location>
        <begin position="1"/>
        <end position="82"/>
    </location>
</feature>
<sequence length="82" mass="8374">MKSQIGIMQELVKSPPIHMIPPPPAPAKDAIDGKDAKTKANGSASEEAPGGPTKDAAANGSPNTSEEAAPPAEQLLDCMLQI</sequence>
<gene>
    <name evidence="2" type="ORF">RJ641_018275</name>
</gene>
<feature type="compositionally biased region" description="Basic and acidic residues" evidence="1">
    <location>
        <begin position="29"/>
        <end position="38"/>
    </location>
</feature>
<evidence type="ECO:0000313" key="2">
    <source>
        <dbReference type="EMBL" id="KAK6917524.1"/>
    </source>
</evidence>